<dbReference type="OrthoDB" id="1267182at2759"/>
<evidence type="ECO:0000313" key="1">
    <source>
        <dbReference type="Proteomes" id="UP000235220"/>
    </source>
</evidence>
<reference evidence="2" key="1">
    <citation type="submission" date="2025-08" db="UniProtKB">
        <authorList>
            <consortium name="RefSeq"/>
        </authorList>
    </citation>
    <scope>IDENTIFICATION</scope>
    <source>
        <tissue evidence="2">Leaves</tissue>
    </source>
</reference>
<dbReference type="Proteomes" id="UP000235220">
    <property type="component" value="Chromosome 2"/>
</dbReference>
<sequence>MGDLNEILFHHEKPGGNCRLERQLADFRAVLEDCDLRDLGFHGYKFTWSNRREDHHGVSERLDRFLANSAWCNSFPNARVSHGVVAYSDYLPIWVELEGEVVISRTKRPFRFEEMWVGAKDCEDIIKAQWRRCNTQPTMEDVMSMIRECGVKLDAWSRHTFGHVQKEL</sequence>
<gene>
    <name evidence="2" type="primary">LOC118347675</name>
</gene>
<dbReference type="GeneID" id="118347675"/>
<protein>
    <submittedName>
        <fullName evidence="2">Uncharacterized protein LOC118347675</fullName>
    </submittedName>
</protein>
<organism evidence="1 2">
    <name type="scientific">Juglans regia</name>
    <name type="common">English walnut</name>
    <dbReference type="NCBI Taxonomy" id="51240"/>
    <lineage>
        <taxon>Eukaryota</taxon>
        <taxon>Viridiplantae</taxon>
        <taxon>Streptophyta</taxon>
        <taxon>Embryophyta</taxon>
        <taxon>Tracheophyta</taxon>
        <taxon>Spermatophyta</taxon>
        <taxon>Magnoliopsida</taxon>
        <taxon>eudicotyledons</taxon>
        <taxon>Gunneridae</taxon>
        <taxon>Pentapetalae</taxon>
        <taxon>rosids</taxon>
        <taxon>fabids</taxon>
        <taxon>Fagales</taxon>
        <taxon>Juglandaceae</taxon>
        <taxon>Juglans</taxon>
    </lineage>
</organism>
<dbReference type="RefSeq" id="XP_035543588.1">
    <property type="nucleotide sequence ID" value="XM_035687695.1"/>
</dbReference>
<evidence type="ECO:0000313" key="2">
    <source>
        <dbReference type="RefSeq" id="XP_035543588.1"/>
    </source>
</evidence>
<dbReference type="KEGG" id="jre:118347675"/>
<dbReference type="SUPFAM" id="SSF56219">
    <property type="entry name" value="DNase I-like"/>
    <property type="match status" value="1"/>
</dbReference>
<dbReference type="PANTHER" id="PTHR33710">
    <property type="entry name" value="BNAC02G09200D PROTEIN"/>
    <property type="match status" value="1"/>
</dbReference>
<dbReference type="PANTHER" id="PTHR33710:SF62">
    <property type="entry name" value="DUF4283 DOMAIN PROTEIN"/>
    <property type="match status" value="1"/>
</dbReference>
<dbReference type="AlphaFoldDB" id="A0A6P9EHH7"/>
<dbReference type="Gene3D" id="3.60.10.10">
    <property type="entry name" value="Endonuclease/exonuclease/phosphatase"/>
    <property type="match status" value="1"/>
</dbReference>
<keyword evidence="1" id="KW-1185">Reference proteome</keyword>
<accession>A0A6P9EHH7</accession>
<proteinExistence type="predicted"/>
<name>A0A6P9EHH7_JUGRE</name>
<dbReference type="InterPro" id="IPR036691">
    <property type="entry name" value="Endo/exonu/phosph_ase_sf"/>
</dbReference>
<dbReference type="InParanoid" id="A0A6P9EHH7"/>